<dbReference type="OrthoDB" id="4760969at2"/>
<evidence type="ECO:0000256" key="5">
    <source>
        <dbReference type="ARBA" id="ARBA00022989"/>
    </source>
</evidence>
<evidence type="ECO:0000256" key="2">
    <source>
        <dbReference type="ARBA" id="ARBA00007759"/>
    </source>
</evidence>
<reference evidence="10 11" key="1">
    <citation type="submission" date="2017-02" db="EMBL/GenBank/DDBJ databases">
        <title>The new phylogeny of genus Mycobacterium.</title>
        <authorList>
            <person name="Tortoli E."/>
            <person name="Trovato A."/>
            <person name="Cirillo D.M."/>
        </authorList>
    </citation>
    <scope>NUCLEOTIDE SEQUENCE [LARGE SCALE GENOMIC DNA]</scope>
    <source>
        <strain evidence="10 11">DSM 44338</strain>
    </source>
</reference>
<dbReference type="InterPro" id="IPR021368">
    <property type="entry name" value="T7SS_EccE"/>
</dbReference>
<protein>
    <submittedName>
        <fullName evidence="10">Type VII secretion protein EccE</fullName>
    </submittedName>
</protein>
<feature type="domain" description="Type VII secretion system protein EccE" evidence="9">
    <location>
        <begin position="118"/>
        <end position="198"/>
    </location>
</feature>
<dbReference type="Pfam" id="PF11203">
    <property type="entry name" value="EccE"/>
    <property type="match status" value="1"/>
</dbReference>
<evidence type="ECO:0000313" key="11">
    <source>
        <dbReference type="Proteomes" id="UP000192411"/>
    </source>
</evidence>
<evidence type="ECO:0000259" key="9">
    <source>
        <dbReference type="Pfam" id="PF11203"/>
    </source>
</evidence>
<keyword evidence="11" id="KW-1185">Reference proteome</keyword>
<comment type="similarity">
    <text evidence="2">Belongs to the EccE family.</text>
</comment>
<evidence type="ECO:0000256" key="3">
    <source>
        <dbReference type="ARBA" id="ARBA00022475"/>
    </source>
</evidence>
<keyword evidence="3" id="KW-1003">Cell membrane</keyword>
<proteinExistence type="inferred from homology"/>
<dbReference type="InterPro" id="IPR050051">
    <property type="entry name" value="EccE_dom"/>
</dbReference>
<name>A0A1X0JCN3_9MYCO</name>
<gene>
    <name evidence="10" type="ORF">BST47_29890</name>
</gene>
<evidence type="ECO:0000256" key="4">
    <source>
        <dbReference type="ARBA" id="ARBA00022692"/>
    </source>
</evidence>
<dbReference type="RefSeq" id="WP_083129358.1">
    <property type="nucleotide sequence ID" value="NZ_MVIM01000039.1"/>
</dbReference>
<comment type="caution">
    <text evidence="10">The sequence shown here is derived from an EMBL/GenBank/DDBJ whole genome shotgun (WGS) entry which is preliminary data.</text>
</comment>
<evidence type="ECO:0000256" key="7">
    <source>
        <dbReference type="SAM" id="Phobius"/>
    </source>
</evidence>
<feature type="transmembrane region" description="Helical" evidence="7">
    <location>
        <begin position="28"/>
        <end position="60"/>
    </location>
</feature>
<dbReference type="NCBIfam" id="TIGR03923">
    <property type="entry name" value="T7SS_EccE"/>
    <property type="match status" value="1"/>
</dbReference>
<dbReference type="EMBL" id="MVIM01000039">
    <property type="protein sequence ID" value="ORB60608.1"/>
    <property type="molecule type" value="Genomic_DNA"/>
</dbReference>
<dbReference type="AlphaFoldDB" id="A0A1X0JCN3"/>
<keyword evidence="4 7" id="KW-0812">Transmembrane</keyword>
<feature type="chain" id="PRO_5038398165" evidence="8">
    <location>
        <begin position="19"/>
        <end position="314"/>
    </location>
</feature>
<evidence type="ECO:0000256" key="8">
    <source>
        <dbReference type="SAM" id="SignalP"/>
    </source>
</evidence>
<sequence>MTIRIAFALLLIVPAAMAYPWDSDTDWWILGVAIGVTLFVSAWWRGLFVTEMIGGVFAIWRRNHSKPKPAVAGEATVVLHVDDPAGMGLSLPTVAGYVERFGVRCDKVRVTNRDDDGVRTTWISMTLRAVDNLAALKARSADLPLSDTAQIVGRRLADHLREGGLLAVIVDEAPTPLTGGGREKWRGVREDSGFVSAYGIPVDDGLPGRLAELWSQPTETWTALEFGGTSAQPTVRALCAIRTAEPVRGTPISGLTAQPGIHGLLLTALAPGSAERLDIPSSPLPQGLLEPAGWMVGGRWSVEHEIAHEAGHPA</sequence>
<dbReference type="STRING" id="75922.BST47_29890"/>
<accession>A0A1X0JCN3</accession>
<dbReference type="Proteomes" id="UP000192411">
    <property type="component" value="Unassembled WGS sequence"/>
</dbReference>
<keyword evidence="5 7" id="KW-1133">Transmembrane helix</keyword>
<feature type="signal peptide" evidence="8">
    <location>
        <begin position="1"/>
        <end position="18"/>
    </location>
</feature>
<evidence type="ECO:0000313" key="10">
    <source>
        <dbReference type="EMBL" id="ORB60608.1"/>
    </source>
</evidence>
<dbReference type="GO" id="GO:0005886">
    <property type="term" value="C:plasma membrane"/>
    <property type="evidence" value="ECO:0007669"/>
    <property type="project" value="UniProtKB-SubCell"/>
</dbReference>
<keyword evidence="8" id="KW-0732">Signal</keyword>
<evidence type="ECO:0000256" key="6">
    <source>
        <dbReference type="ARBA" id="ARBA00023136"/>
    </source>
</evidence>
<keyword evidence="6 7" id="KW-0472">Membrane</keyword>
<evidence type="ECO:0000256" key="1">
    <source>
        <dbReference type="ARBA" id="ARBA00004236"/>
    </source>
</evidence>
<comment type="subcellular location">
    <subcellularLocation>
        <location evidence="1">Cell membrane</location>
    </subcellularLocation>
</comment>
<organism evidence="10 11">
    <name type="scientific">Mycolicibacterium tusciae</name>
    <dbReference type="NCBI Taxonomy" id="75922"/>
    <lineage>
        <taxon>Bacteria</taxon>
        <taxon>Bacillati</taxon>
        <taxon>Actinomycetota</taxon>
        <taxon>Actinomycetes</taxon>
        <taxon>Mycobacteriales</taxon>
        <taxon>Mycobacteriaceae</taxon>
        <taxon>Mycolicibacterium</taxon>
    </lineage>
</organism>